<reference evidence="4" key="1">
    <citation type="journal article" date="2019" name="Int. J. Syst. Evol. Microbiol.">
        <title>The Global Catalogue of Microorganisms (GCM) 10K type strain sequencing project: providing services to taxonomists for standard genome sequencing and annotation.</title>
        <authorList>
            <consortium name="The Broad Institute Genomics Platform"/>
            <consortium name="The Broad Institute Genome Sequencing Center for Infectious Disease"/>
            <person name="Wu L."/>
            <person name="Ma J."/>
        </authorList>
    </citation>
    <scope>NUCLEOTIDE SEQUENCE [LARGE SCALE GENOMIC DNA]</scope>
    <source>
        <strain evidence="4">CGMCC 1.13681</strain>
    </source>
</reference>
<dbReference type="GO" id="GO:0016757">
    <property type="term" value="F:glycosyltransferase activity"/>
    <property type="evidence" value="ECO:0007669"/>
    <property type="project" value="UniProtKB-KW"/>
</dbReference>
<keyword evidence="3" id="KW-0328">Glycosyltransferase</keyword>
<dbReference type="Proteomes" id="UP001596413">
    <property type="component" value="Unassembled WGS sequence"/>
</dbReference>
<protein>
    <submittedName>
        <fullName evidence="3">Glycosyltransferase family 4 protein</fullName>
        <ecNumber evidence="3">2.4.-.-</ecNumber>
    </submittedName>
</protein>
<dbReference type="PANTHER" id="PTHR45947:SF3">
    <property type="entry name" value="SULFOQUINOVOSYL TRANSFERASE SQD2"/>
    <property type="match status" value="1"/>
</dbReference>
<name>A0ABW2GJU9_9ACTN</name>
<dbReference type="InterPro" id="IPR050194">
    <property type="entry name" value="Glycosyltransferase_grp1"/>
</dbReference>
<sequence length="423" mass="46891">MPQPDPRLAGIIVVNERYFPDNELAAAKVGATSFTRSVLRCLQQAGLSSGIILYQRDEGLTEPRLKFVRRSGVSCAILRFNFDMLAGAVSHAIGEAATLLLAEHGMDGGAMLYYQTDALLGFHPDEFACCVTHHGPFVQDFVGTFSADATGRAFGDPTKALHLLKHQELGLSRMRSNDRMFVMQHSNLQRDHLVSRGVDERRIRAVRPPIVVPKSSESLRDGRLREFVEDAELLVFTAVARLDYFKNVDLLVDASVEARRRGVPLRILTVGGGPEDEELRQRLRGRLPAEYSDSFLAIGKLSKPQLWALFDQVRSNGVFVCPSRYETLGITPLEAALAGVCTLITNSPKVEARRFFPDSYRFEPGTGDLADAIERLYLEPASMEVLGKGLQGAISAEISEEHFERDTLSAWSHFSHAAQRVHV</sequence>
<dbReference type="Gene3D" id="3.40.50.2000">
    <property type="entry name" value="Glycogen Phosphorylase B"/>
    <property type="match status" value="1"/>
</dbReference>
<dbReference type="EC" id="2.4.-.-" evidence="3"/>
<dbReference type="RefSeq" id="WP_386415116.1">
    <property type="nucleotide sequence ID" value="NZ_JBHSZO010000021.1"/>
</dbReference>
<dbReference type="Pfam" id="PF00534">
    <property type="entry name" value="Glycos_transf_1"/>
    <property type="match status" value="1"/>
</dbReference>
<evidence type="ECO:0000313" key="4">
    <source>
        <dbReference type="Proteomes" id="UP001596413"/>
    </source>
</evidence>
<proteinExistence type="predicted"/>
<evidence type="ECO:0000259" key="2">
    <source>
        <dbReference type="Pfam" id="PF00534"/>
    </source>
</evidence>
<comment type="caution">
    <text evidence="3">The sequence shown here is derived from an EMBL/GenBank/DDBJ whole genome shotgun (WGS) entry which is preliminary data.</text>
</comment>
<evidence type="ECO:0000313" key="3">
    <source>
        <dbReference type="EMBL" id="MFC7219426.1"/>
    </source>
</evidence>
<dbReference type="InterPro" id="IPR001296">
    <property type="entry name" value="Glyco_trans_1"/>
</dbReference>
<dbReference type="PANTHER" id="PTHR45947">
    <property type="entry name" value="SULFOQUINOVOSYL TRANSFERASE SQD2"/>
    <property type="match status" value="1"/>
</dbReference>
<keyword evidence="4" id="KW-1185">Reference proteome</keyword>
<dbReference type="EMBL" id="JBHSZO010000021">
    <property type="protein sequence ID" value="MFC7219426.1"/>
    <property type="molecule type" value="Genomic_DNA"/>
</dbReference>
<keyword evidence="1 3" id="KW-0808">Transferase</keyword>
<feature type="domain" description="Glycosyl transferase family 1" evidence="2">
    <location>
        <begin position="232"/>
        <end position="383"/>
    </location>
</feature>
<dbReference type="SUPFAM" id="SSF53756">
    <property type="entry name" value="UDP-Glycosyltransferase/glycogen phosphorylase"/>
    <property type="match status" value="1"/>
</dbReference>
<evidence type="ECO:0000256" key="1">
    <source>
        <dbReference type="ARBA" id="ARBA00022679"/>
    </source>
</evidence>
<dbReference type="CDD" id="cd03801">
    <property type="entry name" value="GT4_PimA-like"/>
    <property type="match status" value="1"/>
</dbReference>
<gene>
    <name evidence="3" type="ORF">ACFQLX_14785</name>
</gene>
<organism evidence="3 4">
    <name type="scientific">Streptomyces polyrhachis</name>
    <dbReference type="NCBI Taxonomy" id="1282885"/>
    <lineage>
        <taxon>Bacteria</taxon>
        <taxon>Bacillati</taxon>
        <taxon>Actinomycetota</taxon>
        <taxon>Actinomycetes</taxon>
        <taxon>Kitasatosporales</taxon>
        <taxon>Streptomycetaceae</taxon>
        <taxon>Streptomyces</taxon>
    </lineage>
</organism>
<accession>A0ABW2GJU9</accession>